<dbReference type="GO" id="GO:0015074">
    <property type="term" value="P:DNA integration"/>
    <property type="evidence" value="ECO:0007669"/>
    <property type="project" value="InterPro"/>
</dbReference>
<keyword evidence="2" id="KW-0378">Hydrolase</keyword>
<gene>
    <name evidence="5" type="ORF">AXG93_150s1040</name>
</gene>
<dbReference type="SUPFAM" id="SSF53098">
    <property type="entry name" value="Ribonuclease H-like"/>
    <property type="match status" value="1"/>
</dbReference>
<dbReference type="PANTHER" id="PTHR42648">
    <property type="entry name" value="TRANSPOSASE, PUTATIVE-RELATED"/>
    <property type="match status" value="1"/>
</dbReference>
<dbReference type="AlphaFoldDB" id="A0A176WFP9"/>
<dbReference type="PANTHER" id="PTHR42648:SF28">
    <property type="entry name" value="TRANSPOSON-ENCODED PROTEIN WITH RIBONUCLEASE H-LIKE AND RETROVIRUS ZINC FINGER-LIKE DOMAINS"/>
    <property type="match status" value="1"/>
</dbReference>
<dbReference type="Gene3D" id="3.30.420.10">
    <property type="entry name" value="Ribonuclease H-like superfamily/Ribonuclease H"/>
    <property type="match status" value="1"/>
</dbReference>
<proteinExistence type="predicted"/>
<dbReference type="InterPro" id="IPR036397">
    <property type="entry name" value="RNaseH_sf"/>
</dbReference>
<protein>
    <recommendedName>
        <fullName evidence="4">Integrase catalytic domain-containing protein</fullName>
    </recommendedName>
</protein>
<keyword evidence="6" id="KW-1185">Reference proteome</keyword>
<dbReference type="Pfam" id="PF25597">
    <property type="entry name" value="SH3_retrovirus"/>
    <property type="match status" value="1"/>
</dbReference>
<dbReference type="InterPro" id="IPR013103">
    <property type="entry name" value="RVT_2"/>
</dbReference>
<dbReference type="GO" id="GO:0016787">
    <property type="term" value="F:hydrolase activity"/>
    <property type="evidence" value="ECO:0007669"/>
    <property type="project" value="UniProtKB-KW"/>
</dbReference>
<accession>A0A176WFP9</accession>
<evidence type="ECO:0000256" key="1">
    <source>
        <dbReference type="ARBA" id="ARBA00022723"/>
    </source>
</evidence>
<evidence type="ECO:0000313" key="5">
    <source>
        <dbReference type="EMBL" id="OAE31115.1"/>
    </source>
</evidence>
<dbReference type="CDD" id="cd09272">
    <property type="entry name" value="RNase_HI_RT_Ty1"/>
    <property type="match status" value="1"/>
</dbReference>
<dbReference type="InterPro" id="IPR043502">
    <property type="entry name" value="DNA/RNA_pol_sf"/>
</dbReference>
<comment type="caution">
    <text evidence="5">The sequence shown here is derived from an EMBL/GenBank/DDBJ whole genome shotgun (WGS) entry which is preliminary data.</text>
</comment>
<organism evidence="5 6">
    <name type="scientific">Marchantia polymorpha subsp. ruderalis</name>
    <dbReference type="NCBI Taxonomy" id="1480154"/>
    <lineage>
        <taxon>Eukaryota</taxon>
        <taxon>Viridiplantae</taxon>
        <taxon>Streptophyta</taxon>
        <taxon>Embryophyta</taxon>
        <taxon>Marchantiophyta</taxon>
        <taxon>Marchantiopsida</taxon>
        <taxon>Marchantiidae</taxon>
        <taxon>Marchantiales</taxon>
        <taxon>Marchantiaceae</taxon>
        <taxon>Marchantia</taxon>
    </lineage>
</organism>
<reference evidence="5" key="1">
    <citation type="submission" date="2016-03" db="EMBL/GenBank/DDBJ databases">
        <title>Mechanisms controlling the formation of the plant cell surface in tip-growing cells are functionally conserved among land plants.</title>
        <authorList>
            <person name="Honkanen S."/>
            <person name="Jones V.A."/>
            <person name="Morieri G."/>
            <person name="Champion C."/>
            <person name="Hetherington A.J."/>
            <person name="Kelly S."/>
            <person name="Saint-Marcoux D."/>
            <person name="Proust H."/>
            <person name="Prescott H."/>
            <person name="Dolan L."/>
        </authorList>
    </citation>
    <scope>NUCLEOTIDE SEQUENCE [LARGE SCALE GENOMIC DNA]</scope>
    <source>
        <tissue evidence="5">Whole gametophyte</tissue>
    </source>
</reference>
<keyword evidence="1" id="KW-0479">Metal-binding</keyword>
<dbReference type="Proteomes" id="UP000077202">
    <property type="component" value="Unassembled WGS sequence"/>
</dbReference>
<dbReference type="InterPro" id="IPR039537">
    <property type="entry name" value="Retrotran_Ty1/copia-like"/>
</dbReference>
<name>A0A176WFP9_MARPO</name>
<dbReference type="GO" id="GO:0003676">
    <property type="term" value="F:nucleic acid binding"/>
    <property type="evidence" value="ECO:0007669"/>
    <property type="project" value="InterPro"/>
</dbReference>
<dbReference type="InterPro" id="IPR057670">
    <property type="entry name" value="SH3_retrovirus"/>
</dbReference>
<evidence type="ECO:0000313" key="6">
    <source>
        <dbReference type="Proteomes" id="UP000077202"/>
    </source>
</evidence>
<dbReference type="SUPFAM" id="SSF56672">
    <property type="entry name" value="DNA/RNA polymerases"/>
    <property type="match status" value="1"/>
</dbReference>
<dbReference type="PROSITE" id="PS50994">
    <property type="entry name" value="INTEGRASE"/>
    <property type="match status" value="1"/>
</dbReference>
<sequence length="745" mass="82873">MRDGQAAQGPLPSSTTVTKQPLELLHTDVAGPITPASKDGGSWLERKTGLKIKAIRSDRGREYLGEVRHWCRQRGIRPETTAPYTPEQNGKAERLNRVLAERMRSMLSDAKAPAYLWGEAVIAANYVRNLVPVARKDKTPRKLLLGKRSDVSHLRVWGITCYVLVLKEQRSRKMDAVSQKSVFVGYERDSKAYRVLVADTIKTTRDVLFDESSNGSITHDGERFMYHVGDSATEAVPLAEAIGDAGEALGPPAELPIAVAPAPAPASPALVASYDDDSAMLGTREQSLLRPDSDSEVESEDRGRPVGDGNAARLRPTRVRNPPERYADMVIATRRWQWKSVNAVIGPVSVPQEELGRLKECGTYVLVDRPQGARVLRSRFVITLKKDSQGRIVRYKSRLVVKAAKDWEVHQIDVSTAFLYGNLEEEIYMEQLPGYAKGGPSKVWLLKKALYGLRQAPRAWYKRLKGVLETGWYQVSSNDPALFHKLNPKATFALVHVDDILSASAFLDEVQDLKSALRKVFDITNMGDAKHYLGMEVLRDPLGVGFQATKAGLALGAVEVKQYQELLGSLNYLANFTRPDIAQALGVLSRFFNATTTEHAAASKSVLRYLAGTKNLGIVYPGSDTTMKEFCDADFAGDLDSRRSITGYVFLVNGGAVSWSSRLQKTVGLFTMESRAKHIDVCYHFVRERVEMQEISVCLIFLLRIWWLFFSSSQYLLTALWHAGQGWASSEHLWDNPCKLTALVV</sequence>
<dbReference type="EMBL" id="LVLJ01001171">
    <property type="protein sequence ID" value="OAE31115.1"/>
    <property type="molecule type" value="Genomic_DNA"/>
</dbReference>
<feature type="domain" description="Integrase catalytic" evidence="4">
    <location>
        <begin position="53"/>
        <end position="148"/>
    </location>
</feature>
<dbReference type="GO" id="GO:0046872">
    <property type="term" value="F:metal ion binding"/>
    <property type="evidence" value="ECO:0007669"/>
    <property type="project" value="UniProtKB-KW"/>
</dbReference>
<dbReference type="InterPro" id="IPR012337">
    <property type="entry name" value="RNaseH-like_sf"/>
</dbReference>
<evidence type="ECO:0000256" key="2">
    <source>
        <dbReference type="ARBA" id="ARBA00022801"/>
    </source>
</evidence>
<feature type="region of interest" description="Disordered" evidence="3">
    <location>
        <begin position="1"/>
        <end position="22"/>
    </location>
</feature>
<dbReference type="Pfam" id="PF07727">
    <property type="entry name" value="RVT_2"/>
    <property type="match status" value="1"/>
</dbReference>
<evidence type="ECO:0000259" key="4">
    <source>
        <dbReference type="PROSITE" id="PS50994"/>
    </source>
</evidence>
<evidence type="ECO:0000256" key="3">
    <source>
        <dbReference type="SAM" id="MobiDB-lite"/>
    </source>
</evidence>
<feature type="region of interest" description="Disordered" evidence="3">
    <location>
        <begin position="284"/>
        <end position="317"/>
    </location>
</feature>
<dbReference type="InterPro" id="IPR001584">
    <property type="entry name" value="Integrase_cat-core"/>
</dbReference>